<dbReference type="HOGENOM" id="CLU_145468_1_0_11"/>
<evidence type="ECO:0008006" key="4">
    <source>
        <dbReference type="Google" id="ProtNLM"/>
    </source>
</evidence>
<protein>
    <recommendedName>
        <fullName evidence="4">Integral membrane protein</fullName>
    </recommendedName>
</protein>
<feature type="transmembrane region" description="Helical" evidence="1">
    <location>
        <begin position="37"/>
        <end position="54"/>
    </location>
</feature>
<dbReference type="Proteomes" id="UP000006666">
    <property type="component" value="Chromosome"/>
</dbReference>
<name>C7NF03_KYTSD</name>
<dbReference type="KEGG" id="kse:Ksed_07710"/>
<keyword evidence="1" id="KW-0472">Membrane</keyword>
<evidence type="ECO:0000256" key="1">
    <source>
        <dbReference type="SAM" id="Phobius"/>
    </source>
</evidence>
<evidence type="ECO:0000313" key="3">
    <source>
        <dbReference type="Proteomes" id="UP000006666"/>
    </source>
</evidence>
<dbReference type="EMBL" id="CP001686">
    <property type="protein sequence ID" value="ACV05827.1"/>
    <property type="molecule type" value="Genomic_DNA"/>
</dbReference>
<keyword evidence="1" id="KW-0812">Transmembrane</keyword>
<dbReference type="AlphaFoldDB" id="C7NF03"/>
<accession>C7NF03</accession>
<feature type="transmembrane region" description="Helical" evidence="1">
    <location>
        <begin position="6"/>
        <end position="25"/>
    </location>
</feature>
<evidence type="ECO:0000313" key="2">
    <source>
        <dbReference type="EMBL" id="ACV05827.1"/>
    </source>
</evidence>
<reference evidence="2 3" key="1">
    <citation type="journal article" date="2009" name="Stand. Genomic Sci.">
        <title>Complete genome sequence of Kytococcus sedentarius type strain (541).</title>
        <authorList>
            <person name="Sims D."/>
            <person name="Brettin T."/>
            <person name="Detter J.C."/>
            <person name="Han C."/>
            <person name="Lapidus A."/>
            <person name="Copeland A."/>
            <person name="Glavina Del Rio T."/>
            <person name="Nolan M."/>
            <person name="Chen F."/>
            <person name="Lucas S."/>
            <person name="Tice H."/>
            <person name="Cheng J.F."/>
            <person name="Bruce D."/>
            <person name="Goodwin L."/>
            <person name="Pitluck S."/>
            <person name="Ovchinnikova G."/>
            <person name="Pati A."/>
            <person name="Ivanova N."/>
            <person name="Mavrommatis K."/>
            <person name="Chen A."/>
            <person name="Palaniappan K."/>
            <person name="D'haeseleer P."/>
            <person name="Chain P."/>
            <person name="Bristow J."/>
            <person name="Eisen J.A."/>
            <person name="Markowitz V."/>
            <person name="Hugenholtz P."/>
            <person name="Schneider S."/>
            <person name="Goker M."/>
            <person name="Pukall R."/>
            <person name="Kyrpides N.C."/>
            <person name="Klenk H.P."/>
        </authorList>
    </citation>
    <scope>NUCLEOTIDE SEQUENCE [LARGE SCALE GENOMIC DNA]</scope>
    <source>
        <strain evidence="3">ATCC 14392 / DSM 20547 / JCM 11482 / CCUG 33030 / NBRC 15357 / NCTC 11040 / CCM 314 / 541</strain>
    </source>
</reference>
<dbReference type="eggNOG" id="ENOG5032ZIA">
    <property type="taxonomic scope" value="Bacteria"/>
</dbReference>
<sequence>MDTLYELLAVIHLLGMAALVGGWLVSLRTNVMNTVMVWGARIQLLTGVLLVGVAEMGDGELDHVKVGVKLVIAVIVAGLVEAAAAKERRGEEAPSLRNSAGGLAVLNVLVASLWHLF</sequence>
<proteinExistence type="predicted"/>
<organism evidence="2 3">
    <name type="scientific">Kytococcus sedentarius (strain ATCC 14392 / DSM 20547 / JCM 11482 / CCUG 33030 / NBRC 15357 / NCTC 11040 / CCM 314 / 541)</name>
    <name type="common">Micrococcus sedentarius</name>
    <dbReference type="NCBI Taxonomy" id="478801"/>
    <lineage>
        <taxon>Bacteria</taxon>
        <taxon>Bacillati</taxon>
        <taxon>Actinomycetota</taxon>
        <taxon>Actinomycetes</taxon>
        <taxon>Micrococcales</taxon>
        <taxon>Kytococcaceae</taxon>
        <taxon>Kytococcus</taxon>
    </lineage>
</organism>
<dbReference type="STRING" id="478801.Ksed_07710"/>
<feature type="transmembrane region" description="Helical" evidence="1">
    <location>
        <begin position="96"/>
        <end position="116"/>
    </location>
</feature>
<keyword evidence="3" id="KW-1185">Reference proteome</keyword>
<dbReference type="RefSeq" id="WP_012802242.1">
    <property type="nucleotide sequence ID" value="NC_013169.1"/>
</dbReference>
<feature type="transmembrane region" description="Helical" evidence="1">
    <location>
        <begin position="66"/>
        <end position="84"/>
    </location>
</feature>
<gene>
    <name evidence="2" type="ordered locus">Ksed_07710</name>
</gene>
<keyword evidence="1" id="KW-1133">Transmembrane helix</keyword>